<keyword evidence="3 5" id="KW-0371">Homeobox</keyword>
<keyword evidence="4 5" id="KW-0539">Nucleus</keyword>
<evidence type="ECO:0000256" key="1">
    <source>
        <dbReference type="ARBA" id="ARBA00004123"/>
    </source>
</evidence>
<comment type="subcellular location">
    <subcellularLocation>
        <location evidence="1 5 6">Nucleus</location>
    </subcellularLocation>
</comment>
<dbReference type="SUPFAM" id="SSF46689">
    <property type="entry name" value="Homeodomain-like"/>
    <property type="match status" value="1"/>
</dbReference>
<keyword evidence="9" id="KW-1185">Reference proteome</keyword>
<evidence type="ECO:0000256" key="3">
    <source>
        <dbReference type="ARBA" id="ARBA00023155"/>
    </source>
</evidence>
<dbReference type="Proteomes" id="UP001558632">
    <property type="component" value="Unassembled WGS sequence"/>
</dbReference>
<dbReference type="EMBL" id="JBEUSY010000377">
    <property type="protein sequence ID" value="KAL1235267.1"/>
    <property type="molecule type" value="Genomic_DNA"/>
</dbReference>
<dbReference type="InterPro" id="IPR050649">
    <property type="entry name" value="Paired_Homeobox_TFs"/>
</dbReference>
<dbReference type="SMART" id="SM00389">
    <property type="entry name" value="HOX"/>
    <property type="match status" value="1"/>
</dbReference>
<dbReference type="InterPro" id="IPR001356">
    <property type="entry name" value="HD"/>
</dbReference>
<proteinExistence type="predicted"/>
<dbReference type="CDD" id="cd00086">
    <property type="entry name" value="homeodomain"/>
    <property type="match status" value="1"/>
</dbReference>
<dbReference type="PANTHER" id="PTHR24329:SF543">
    <property type="entry name" value="FI01017P-RELATED"/>
    <property type="match status" value="1"/>
</dbReference>
<evidence type="ECO:0000256" key="6">
    <source>
        <dbReference type="RuleBase" id="RU000682"/>
    </source>
</evidence>
<dbReference type="PANTHER" id="PTHR24329">
    <property type="entry name" value="HOMEOBOX PROTEIN ARISTALESS"/>
    <property type="match status" value="1"/>
</dbReference>
<name>A0ABR3KFX8_TRISP</name>
<dbReference type="PROSITE" id="PS00027">
    <property type="entry name" value="HOMEOBOX_1"/>
    <property type="match status" value="1"/>
</dbReference>
<evidence type="ECO:0000256" key="2">
    <source>
        <dbReference type="ARBA" id="ARBA00023125"/>
    </source>
</evidence>
<dbReference type="GO" id="GO:0003677">
    <property type="term" value="F:DNA binding"/>
    <property type="evidence" value="ECO:0007669"/>
    <property type="project" value="UniProtKB-KW"/>
</dbReference>
<dbReference type="InterPro" id="IPR017970">
    <property type="entry name" value="Homeobox_CS"/>
</dbReference>
<protein>
    <submittedName>
        <fullName evidence="8">Homeobox protein</fullName>
    </submittedName>
</protein>
<feature type="domain" description="Homeobox" evidence="7">
    <location>
        <begin position="235"/>
        <end position="295"/>
    </location>
</feature>
<gene>
    <name evidence="8" type="ORF">TSPI_04175</name>
</gene>
<keyword evidence="2 5" id="KW-0238">DNA-binding</keyword>
<evidence type="ECO:0000256" key="5">
    <source>
        <dbReference type="PROSITE-ProRule" id="PRU00108"/>
    </source>
</evidence>
<comment type="caution">
    <text evidence="8">The sequence shown here is derived from an EMBL/GenBank/DDBJ whole genome shotgun (WGS) entry which is preliminary data.</text>
</comment>
<accession>A0ABR3KFX8</accession>
<sequence>MRCENFPIPFYTFASSASSNSSSLPIIHSTQIANCAQNDSLKALNTAASNSTSDDNFSILNGNSSSLYQNHVHHTSYFSPYLNTSPNQTQNRSNCSLRSLNGQIAAAAAACNYRTSAAGADPLQTLFNQATIPYKFYSTRAAGALAGLNQTGDSSASIVPHNHPLVAAGSGYPTSAIAATSPATTISNYFTSINRQNANVASFSSAVGTLSGLSAIGNKFASTMITSGGGQQDRRKQRRIRTTFTSSQLKELEKAFQATHYPDIYTREEIAFKIDLTEARVQVWFQNRRAKFRKQEKSRIIKEQSDLNPITKESCIRLNNSSENSTEVSSSTMTLPNC</sequence>
<organism evidence="8 9">
    <name type="scientific">Trichinella spiralis</name>
    <name type="common">Trichina worm</name>
    <dbReference type="NCBI Taxonomy" id="6334"/>
    <lineage>
        <taxon>Eukaryota</taxon>
        <taxon>Metazoa</taxon>
        <taxon>Ecdysozoa</taxon>
        <taxon>Nematoda</taxon>
        <taxon>Enoplea</taxon>
        <taxon>Dorylaimia</taxon>
        <taxon>Trichinellida</taxon>
        <taxon>Trichinellidae</taxon>
        <taxon>Trichinella</taxon>
    </lineage>
</organism>
<evidence type="ECO:0000259" key="7">
    <source>
        <dbReference type="PROSITE" id="PS50071"/>
    </source>
</evidence>
<evidence type="ECO:0000313" key="9">
    <source>
        <dbReference type="Proteomes" id="UP001558632"/>
    </source>
</evidence>
<evidence type="ECO:0000256" key="4">
    <source>
        <dbReference type="ARBA" id="ARBA00023242"/>
    </source>
</evidence>
<feature type="DNA-binding region" description="Homeobox" evidence="5">
    <location>
        <begin position="237"/>
        <end position="296"/>
    </location>
</feature>
<reference evidence="8 9" key="1">
    <citation type="submission" date="2024-07" db="EMBL/GenBank/DDBJ databases">
        <title>Enhanced genomic and transcriptomic resources for Trichinella pseudospiralis and T. spiralis underpin the discovery of pronounced molecular differences between stages and species.</title>
        <authorList>
            <person name="Pasi K.K."/>
            <person name="La Rosa G."/>
            <person name="Gomez-Morales M.A."/>
            <person name="Tosini F."/>
            <person name="Sumanam S."/>
            <person name="Young N.D."/>
            <person name="Chang B.C."/>
            <person name="Robin G.B."/>
        </authorList>
    </citation>
    <scope>NUCLEOTIDE SEQUENCE [LARGE SCALE GENOMIC DNA]</scope>
    <source>
        <strain evidence="8">ISS534</strain>
    </source>
</reference>
<dbReference type="Pfam" id="PF00046">
    <property type="entry name" value="Homeodomain"/>
    <property type="match status" value="1"/>
</dbReference>
<dbReference type="PROSITE" id="PS50071">
    <property type="entry name" value="HOMEOBOX_2"/>
    <property type="match status" value="1"/>
</dbReference>
<evidence type="ECO:0000313" key="8">
    <source>
        <dbReference type="EMBL" id="KAL1235267.1"/>
    </source>
</evidence>
<dbReference type="Gene3D" id="1.10.10.60">
    <property type="entry name" value="Homeodomain-like"/>
    <property type="match status" value="1"/>
</dbReference>
<dbReference type="InterPro" id="IPR009057">
    <property type="entry name" value="Homeodomain-like_sf"/>
</dbReference>